<dbReference type="Proteomes" id="UP000253961">
    <property type="component" value="Unassembled WGS sequence"/>
</dbReference>
<protein>
    <submittedName>
        <fullName evidence="1">Uncharacterized protein</fullName>
    </submittedName>
</protein>
<dbReference type="OrthoDB" id="9783963at2"/>
<name>A0A369PU35_9SPHI</name>
<comment type="caution">
    <text evidence="1">The sequence shown here is derived from an EMBL/GenBank/DDBJ whole genome shotgun (WGS) entry which is preliminary data.</text>
</comment>
<proteinExistence type="predicted"/>
<sequence length="101" mass="11421">MKNTSLTFTLPSDGNSITENDIKNKQLRITAAFKGLFPEQNDELKITIKNDYTIPFKHKGKRSHILRLGSDALEELGIKAGDKVKFIRIGAREFKMEGVRS</sequence>
<organism evidence="1 2">
    <name type="scientific">Pedobacter chinensis</name>
    <dbReference type="NCBI Taxonomy" id="2282421"/>
    <lineage>
        <taxon>Bacteria</taxon>
        <taxon>Pseudomonadati</taxon>
        <taxon>Bacteroidota</taxon>
        <taxon>Sphingobacteriia</taxon>
        <taxon>Sphingobacteriales</taxon>
        <taxon>Sphingobacteriaceae</taxon>
        <taxon>Pedobacter</taxon>
    </lineage>
</organism>
<dbReference type="EMBL" id="QPKV01000017">
    <property type="protein sequence ID" value="RDC54146.1"/>
    <property type="molecule type" value="Genomic_DNA"/>
</dbReference>
<dbReference type="AlphaFoldDB" id="A0A369PU35"/>
<evidence type="ECO:0000313" key="1">
    <source>
        <dbReference type="EMBL" id="RDC54146.1"/>
    </source>
</evidence>
<keyword evidence="2" id="KW-1185">Reference proteome</keyword>
<accession>A0A369PU35</accession>
<evidence type="ECO:0000313" key="2">
    <source>
        <dbReference type="Proteomes" id="UP000253961"/>
    </source>
</evidence>
<gene>
    <name evidence="1" type="ORF">DU508_23220</name>
</gene>
<reference evidence="1 2" key="1">
    <citation type="submission" date="2018-07" db="EMBL/GenBank/DDBJ databases">
        <title>Pedobacter sp. nov., isolated from soil.</title>
        <authorList>
            <person name="Zhou L.Y."/>
            <person name="Du Z.J."/>
        </authorList>
    </citation>
    <scope>NUCLEOTIDE SEQUENCE [LARGE SCALE GENOMIC DNA]</scope>
    <source>
        <strain evidence="1 2">JDX94</strain>
    </source>
</reference>
<dbReference type="RefSeq" id="WP_115405059.1">
    <property type="nucleotide sequence ID" value="NZ_QPKV01000017.1"/>
</dbReference>